<name>A0A9D4KUI6_DREPO</name>
<sequence length="198" mass="23304">MGPKRGRGATRRAEKRLKGRGLQHHRRQKMKKYWFQSQSSHSLTLQGIISQSSHLFQRQTASKKLTYKPYYYATLTEAQKEEVIDWLKYTPSIYSKRLTDYKDPQNKEKLWEENAADMGVEVAALKTFYKSNHTQMSRLKRTVGKSGEGTETVEDMSDTDKWVWKRFTFLKDHIESVERRNVVSIRGRGREPTEVIIQ</sequence>
<evidence type="ECO:0000259" key="2">
    <source>
        <dbReference type="PROSITE" id="PS51029"/>
    </source>
</evidence>
<reference evidence="3" key="1">
    <citation type="journal article" date="2019" name="bioRxiv">
        <title>The Genome of the Zebra Mussel, Dreissena polymorpha: A Resource for Invasive Species Research.</title>
        <authorList>
            <person name="McCartney M.A."/>
            <person name="Auch B."/>
            <person name="Kono T."/>
            <person name="Mallez S."/>
            <person name="Zhang Y."/>
            <person name="Obille A."/>
            <person name="Becker A."/>
            <person name="Abrahante J.E."/>
            <person name="Garbe J."/>
            <person name="Badalamenti J.P."/>
            <person name="Herman A."/>
            <person name="Mangelson H."/>
            <person name="Liachko I."/>
            <person name="Sullivan S."/>
            <person name="Sone E.D."/>
            <person name="Koren S."/>
            <person name="Silverstein K.A.T."/>
            <person name="Beckman K.B."/>
            <person name="Gohl D.M."/>
        </authorList>
    </citation>
    <scope>NUCLEOTIDE SEQUENCE</scope>
    <source>
        <strain evidence="3">Duluth1</strain>
        <tissue evidence="3">Whole animal</tissue>
    </source>
</reference>
<dbReference type="Proteomes" id="UP000828390">
    <property type="component" value="Unassembled WGS sequence"/>
</dbReference>
<evidence type="ECO:0000313" key="3">
    <source>
        <dbReference type="EMBL" id="KAH3846380.1"/>
    </source>
</evidence>
<proteinExistence type="predicted"/>
<dbReference type="InterPro" id="IPR006578">
    <property type="entry name" value="MADF-dom"/>
</dbReference>
<feature type="domain" description="MADF" evidence="2">
    <location>
        <begin position="82"/>
        <end position="175"/>
    </location>
</feature>
<organism evidence="3 4">
    <name type="scientific">Dreissena polymorpha</name>
    <name type="common">Zebra mussel</name>
    <name type="synonym">Mytilus polymorpha</name>
    <dbReference type="NCBI Taxonomy" id="45954"/>
    <lineage>
        <taxon>Eukaryota</taxon>
        <taxon>Metazoa</taxon>
        <taxon>Spiralia</taxon>
        <taxon>Lophotrochozoa</taxon>
        <taxon>Mollusca</taxon>
        <taxon>Bivalvia</taxon>
        <taxon>Autobranchia</taxon>
        <taxon>Heteroconchia</taxon>
        <taxon>Euheterodonta</taxon>
        <taxon>Imparidentia</taxon>
        <taxon>Neoheterodontei</taxon>
        <taxon>Myida</taxon>
        <taxon>Dreissenoidea</taxon>
        <taxon>Dreissenidae</taxon>
        <taxon>Dreissena</taxon>
    </lineage>
</organism>
<accession>A0A9D4KUI6</accession>
<keyword evidence="4" id="KW-1185">Reference proteome</keyword>
<reference evidence="3" key="2">
    <citation type="submission" date="2020-11" db="EMBL/GenBank/DDBJ databases">
        <authorList>
            <person name="McCartney M.A."/>
            <person name="Auch B."/>
            <person name="Kono T."/>
            <person name="Mallez S."/>
            <person name="Becker A."/>
            <person name="Gohl D.M."/>
            <person name="Silverstein K.A.T."/>
            <person name="Koren S."/>
            <person name="Bechman K.B."/>
            <person name="Herman A."/>
            <person name="Abrahante J.E."/>
            <person name="Garbe J."/>
        </authorList>
    </citation>
    <scope>NUCLEOTIDE SEQUENCE</scope>
    <source>
        <strain evidence="3">Duluth1</strain>
        <tissue evidence="3">Whole animal</tissue>
    </source>
</reference>
<protein>
    <recommendedName>
        <fullName evidence="2">MADF domain-containing protein</fullName>
    </recommendedName>
</protein>
<dbReference type="EMBL" id="JAIWYP010000003">
    <property type="protein sequence ID" value="KAH3846380.1"/>
    <property type="molecule type" value="Genomic_DNA"/>
</dbReference>
<evidence type="ECO:0000256" key="1">
    <source>
        <dbReference type="SAM" id="MobiDB-lite"/>
    </source>
</evidence>
<feature type="region of interest" description="Disordered" evidence="1">
    <location>
        <begin position="1"/>
        <end position="23"/>
    </location>
</feature>
<evidence type="ECO:0000313" key="4">
    <source>
        <dbReference type="Proteomes" id="UP000828390"/>
    </source>
</evidence>
<dbReference type="AlphaFoldDB" id="A0A9D4KUI6"/>
<comment type="caution">
    <text evidence="3">The sequence shown here is derived from an EMBL/GenBank/DDBJ whole genome shotgun (WGS) entry which is preliminary data.</text>
</comment>
<dbReference type="Pfam" id="PF10545">
    <property type="entry name" value="MADF_DNA_bdg"/>
    <property type="match status" value="1"/>
</dbReference>
<dbReference type="PROSITE" id="PS51029">
    <property type="entry name" value="MADF"/>
    <property type="match status" value="1"/>
</dbReference>
<gene>
    <name evidence="3" type="ORF">DPMN_088681</name>
</gene>